<dbReference type="Proteomes" id="UP000762676">
    <property type="component" value="Unassembled WGS sequence"/>
</dbReference>
<evidence type="ECO:0000313" key="2">
    <source>
        <dbReference type="EMBL" id="GFR76162.1"/>
    </source>
</evidence>
<keyword evidence="3" id="KW-1185">Reference proteome</keyword>
<dbReference type="AlphaFoldDB" id="A0AAV4FRP2"/>
<accession>A0AAV4FRP2</accession>
<feature type="region of interest" description="Disordered" evidence="1">
    <location>
        <begin position="133"/>
        <end position="329"/>
    </location>
</feature>
<comment type="caution">
    <text evidence="2">The sequence shown here is derived from an EMBL/GenBank/DDBJ whole genome shotgun (WGS) entry which is preliminary data.</text>
</comment>
<evidence type="ECO:0000313" key="3">
    <source>
        <dbReference type="Proteomes" id="UP000762676"/>
    </source>
</evidence>
<feature type="compositionally biased region" description="Polar residues" evidence="1">
    <location>
        <begin position="419"/>
        <end position="429"/>
    </location>
</feature>
<feature type="compositionally biased region" description="Polar residues" evidence="1">
    <location>
        <begin position="56"/>
        <end position="84"/>
    </location>
</feature>
<feature type="region of interest" description="Disordered" evidence="1">
    <location>
        <begin position="8"/>
        <end position="118"/>
    </location>
</feature>
<feature type="compositionally biased region" description="Acidic residues" evidence="1">
    <location>
        <begin position="309"/>
        <end position="323"/>
    </location>
</feature>
<feature type="compositionally biased region" description="Polar residues" evidence="1">
    <location>
        <begin position="231"/>
        <end position="249"/>
    </location>
</feature>
<name>A0AAV4FRP2_9GAST</name>
<evidence type="ECO:0000256" key="1">
    <source>
        <dbReference type="SAM" id="MobiDB-lite"/>
    </source>
</evidence>
<feature type="compositionally biased region" description="Polar residues" evidence="1">
    <location>
        <begin position="292"/>
        <end position="308"/>
    </location>
</feature>
<organism evidence="2 3">
    <name type="scientific">Elysia marginata</name>
    <dbReference type="NCBI Taxonomy" id="1093978"/>
    <lineage>
        <taxon>Eukaryota</taxon>
        <taxon>Metazoa</taxon>
        <taxon>Spiralia</taxon>
        <taxon>Lophotrochozoa</taxon>
        <taxon>Mollusca</taxon>
        <taxon>Gastropoda</taxon>
        <taxon>Heterobranchia</taxon>
        <taxon>Euthyneura</taxon>
        <taxon>Panpulmonata</taxon>
        <taxon>Sacoglossa</taxon>
        <taxon>Placobranchoidea</taxon>
        <taxon>Plakobranchidae</taxon>
        <taxon>Elysia</taxon>
    </lineage>
</organism>
<feature type="compositionally biased region" description="Basic and acidic residues" evidence="1">
    <location>
        <begin position="250"/>
        <end position="262"/>
    </location>
</feature>
<proteinExistence type="predicted"/>
<dbReference type="EMBL" id="BMAT01011626">
    <property type="protein sequence ID" value="GFR76162.1"/>
    <property type="molecule type" value="Genomic_DNA"/>
</dbReference>
<gene>
    <name evidence="2" type="ORF">ElyMa_005794500</name>
</gene>
<sequence>MALHYFNLRRTVPGTQARTSAAAANRPSAKPRPSVSGPISAYGSPRSSLPEYPPRFSSQPGSRRPSTNQRFIPNTPLTNDQATISHVYRPLTRQQRSSIFKGSRAGTRTSRRPTLSEADTFWPLQRTLSNLSLSPLTRSAESDDRPASPFRPIEKTPQGVVRPFTSDKPPATRKPSTSFLSASPIPLPNITPDSAVRSKSESKKPVQKSQSPLPGHSLDAERPPIPAIPLSNGNSVAASPVPSKSQVSTYREEPLPDIDVRPPSRPIPPFSIKSVRPPPSKVLINIHPPIKQQDSAKSRPASSASTADDSLESVEEEEPDDTIESITNFDSPYTKDQWKAVNIIYLKRSKSDSTARTSNQFCCMGLKNRKATHGLLTSPSFRHPLHPCEPISTACASWSRDLSQPISTARASWSRDLPQPTSTARIARS</sequence>
<feature type="region of interest" description="Disordered" evidence="1">
    <location>
        <begin position="409"/>
        <end position="429"/>
    </location>
</feature>
<reference evidence="2 3" key="1">
    <citation type="journal article" date="2021" name="Elife">
        <title>Chloroplast acquisition without the gene transfer in kleptoplastic sea slugs, Plakobranchus ocellatus.</title>
        <authorList>
            <person name="Maeda T."/>
            <person name="Takahashi S."/>
            <person name="Yoshida T."/>
            <person name="Shimamura S."/>
            <person name="Takaki Y."/>
            <person name="Nagai Y."/>
            <person name="Toyoda A."/>
            <person name="Suzuki Y."/>
            <person name="Arimoto A."/>
            <person name="Ishii H."/>
            <person name="Satoh N."/>
            <person name="Nishiyama T."/>
            <person name="Hasebe M."/>
            <person name="Maruyama T."/>
            <person name="Minagawa J."/>
            <person name="Obokata J."/>
            <person name="Shigenobu S."/>
        </authorList>
    </citation>
    <scope>NUCLEOTIDE SEQUENCE [LARGE SCALE GENOMIC DNA]</scope>
</reference>
<protein>
    <submittedName>
        <fullName evidence="2">Uncharacterized protein</fullName>
    </submittedName>
</protein>